<organism evidence="2">
    <name type="scientific">Pedobacter sp. KACC 23697</name>
    <dbReference type="NCBI Taxonomy" id="3149230"/>
    <lineage>
        <taxon>Bacteria</taxon>
        <taxon>Pseudomonadati</taxon>
        <taxon>Bacteroidota</taxon>
        <taxon>Sphingobacteriia</taxon>
        <taxon>Sphingobacteriales</taxon>
        <taxon>Sphingobacteriaceae</taxon>
        <taxon>Pedobacter</taxon>
    </lineage>
</organism>
<dbReference type="GO" id="GO:0051213">
    <property type="term" value="F:dioxygenase activity"/>
    <property type="evidence" value="ECO:0007669"/>
    <property type="project" value="UniProtKB-KW"/>
</dbReference>
<dbReference type="GO" id="GO:0032451">
    <property type="term" value="F:demethylase activity"/>
    <property type="evidence" value="ECO:0007669"/>
    <property type="project" value="TreeGrafter"/>
</dbReference>
<proteinExistence type="predicted"/>
<keyword evidence="2" id="KW-0223">Dioxygenase</keyword>
<dbReference type="InterPro" id="IPR037151">
    <property type="entry name" value="AlkB-like_sf"/>
</dbReference>
<gene>
    <name evidence="2" type="ORF">ABEG20_05615</name>
</gene>
<evidence type="ECO:0000259" key="1">
    <source>
        <dbReference type="PROSITE" id="PS51471"/>
    </source>
</evidence>
<dbReference type="InterPro" id="IPR005123">
    <property type="entry name" value="Oxoglu/Fe-dep_dioxygenase_dom"/>
</dbReference>
<dbReference type="GO" id="GO:0070988">
    <property type="term" value="P:demethylation"/>
    <property type="evidence" value="ECO:0007669"/>
    <property type="project" value="InterPro"/>
</dbReference>
<dbReference type="PANTHER" id="PTHR12463">
    <property type="entry name" value="OXYGENASE-RELATED"/>
    <property type="match status" value="1"/>
</dbReference>
<dbReference type="InterPro" id="IPR032857">
    <property type="entry name" value="ALKBH4"/>
</dbReference>
<dbReference type="EMBL" id="CP157485">
    <property type="protein sequence ID" value="XBO49078.1"/>
    <property type="molecule type" value="Genomic_DNA"/>
</dbReference>
<keyword evidence="2" id="KW-0560">Oxidoreductase</keyword>
<dbReference type="PROSITE" id="PS51471">
    <property type="entry name" value="FE2OG_OXY"/>
    <property type="match status" value="1"/>
</dbReference>
<dbReference type="AlphaFoldDB" id="A0AAU7K8P0"/>
<name>A0AAU7K8P0_9SPHI</name>
<dbReference type="Gene3D" id="2.60.120.590">
    <property type="entry name" value="Alpha-ketoglutarate-dependent dioxygenase AlkB-like"/>
    <property type="match status" value="1"/>
</dbReference>
<sequence>MENIHLNCPIKSSPYFKTKETKSLKVIRSEVISGLTYYPDFISEDDENELLAMINAEEWLVELKRRVQHYGWKYNYRERSIDKSMCLGPLPHWVKKIAISLKECGIADEIPDQVIVNEYRPGQGISNHIDCEPCFADTIISISLSSTSIMNFINLESKLKIDAILEARSAICLKGDARYKWSHGIPGRLADDIFGVRINRGLRISMTFRKVII</sequence>
<evidence type="ECO:0000313" key="2">
    <source>
        <dbReference type="EMBL" id="XBO49078.1"/>
    </source>
</evidence>
<protein>
    <submittedName>
        <fullName evidence="2">Alpha-ketoglutarate-dependent dioxygenase AlkB</fullName>
    </submittedName>
</protein>
<accession>A0AAU7K8P0</accession>
<dbReference type="SUPFAM" id="SSF51197">
    <property type="entry name" value="Clavaminate synthase-like"/>
    <property type="match status" value="1"/>
</dbReference>
<dbReference type="RefSeq" id="WP_406826410.1">
    <property type="nucleotide sequence ID" value="NZ_CP157485.1"/>
</dbReference>
<dbReference type="InterPro" id="IPR027450">
    <property type="entry name" value="AlkB-like"/>
</dbReference>
<reference evidence="2" key="1">
    <citation type="submission" date="2024-05" db="EMBL/GenBank/DDBJ databases">
        <authorList>
            <person name="Kim S."/>
            <person name="Heo J."/>
            <person name="Choi H."/>
            <person name="Choi Y."/>
            <person name="Kwon S.-W."/>
            <person name="Kim Y."/>
        </authorList>
    </citation>
    <scope>NUCLEOTIDE SEQUENCE</scope>
    <source>
        <strain evidence="2">KACC 23697</strain>
    </source>
</reference>
<dbReference type="Pfam" id="PF13532">
    <property type="entry name" value="2OG-FeII_Oxy_2"/>
    <property type="match status" value="1"/>
</dbReference>
<dbReference type="PANTHER" id="PTHR12463:SF1">
    <property type="entry name" value="2-OXOGLUTARATE AND FE-DEPENDENT OXYGENASE FAMILY PROTEIN"/>
    <property type="match status" value="1"/>
</dbReference>
<feature type="domain" description="Fe2OG dioxygenase" evidence="1">
    <location>
        <begin position="110"/>
        <end position="212"/>
    </location>
</feature>